<reference evidence="2" key="1">
    <citation type="journal article" date="2019" name="Int. J. Syst. Evol. Microbiol.">
        <title>The Global Catalogue of Microorganisms (GCM) 10K type strain sequencing project: providing services to taxonomists for standard genome sequencing and annotation.</title>
        <authorList>
            <consortium name="The Broad Institute Genomics Platform"/>
            <consortium name="The Broad Institute Genome Sequencing Center for Infectious Disease"/>
            <person name="Wu L."/>
            <person name="Ma J."/>
        </authorList>
    </citation>
    <scope>NUCLEOTIDE SEQUENCE [LARGE SCALE GENOMIC DNA]</scope>
    <source>
        <strain evidence="2">CCUG 53519</strain>
    </source>
</reference>
<proteinExistence type="predicted"/>
<evidence type="ECO:0000313" key="1">
    <source>
        <dbReference type="EMBL" id="MFD1131282.1"/>
    </source>
</evidence>
<evidence type="ECO:0000313" key="2">
    <source>
        <dbReference type="Proteomes" id="UP001597169"/>
    </source>
</evidence>
<protein>
    <submittedName>
        <fullName evidence="1">Uncharacterized protein</fullName>
    </submittedName>
</protein>
<dbReference type="RefSeq" id="WP_090727611.1">
    <property type="nucleotide sequence ID" value="NZ_JBHTKX010000008.1"/>
</dbReference>
<organism evidence="1 2">
    <name type="scientific">Paenibacillus provencensis</name>
    <dbReference type="NCBI Taxonomy" id="441151"/>
    <lineage>
        <taxon>Bacteria</taxon>
        <taxon>Bacillati</taxon>
        <taxon>Bacillota</taxon>
        <taxon>Bacilli</taxon>
        <taxon>Bacillales</taxon>
        <taxon>Paenibacillaceae</taxon>
        <taxon>Paenibacillus</taxon>
    </lineage>
</organism>
<dbReference type="Proteomes" id="UP001597169">
    <property type="component" value="Unassembled WGS sequence"/>
</dbReference>
<accession>A0ABW3Q3D0</accession>
<sequence>MLSEGGLRKHEDIIRDILGECTCRNCCNGDHEKESHKLSDAKKILTNQGLLINRLKSIEAEIKAPQS</sequence>
<keyword evidence="2" id="KW-1185">Reference proteome</keyword>
<name>A0ABW3Q3D0_9BACL</name>
<dbReference type="EMBL" id="JBHTKX010000008">
    <property type="protein sequence ID" value="MFD1131282.1"/>
    <property type="molecule type" value="Genomic_DNA"/>
</dbReference>
<comment type="caution">
    <text evidence="1">The sequence shown here is derived from an EMBL/GenBank/DDBJ whole genome shotgun (WGS) entry which is preliminary data.</text>
</comment>
<gene>
    <name evidence="1" type="ORF">ACFQ3J_24485</name>
</gene>